<dbReference type="Pfam" id="PF01554">
    <property type="entry name" value="MatE"/>
    <property type="match status" value="2"/>
</dbReference>
<feature type="transmembrane region" description="Helical" evidence="6">
    <location>
        <begin position="106"/>
        <end position="126"/>
    </location>
</feature>
<dbReference type="GO" id="GO:0016020">
    <property type="term" value="C:membrane"/>
    <property type="evidence" value="ECO:0007669"/>
    <property type="project" value="UniProtKB-SubCell"/>
</dbReference>
<comment type="similarity">
    <text evidence="2 6">Belongs to the multi antimicrobial extrusion (MATE) (TC 2.A.66.1) family.</text>
</comment>
<name>A0A835RXK4_VANPL</name>
<keyword evidence="4 6" id="KW-1133">Transmembrane helix</keyword>
<comment type="subcellular location">
    <subcellularLocation>
        <location evidence="1">Membrane</location>
        <topology evidence="1">Multi-pass membrane protein</topology>
    </subcellularLocation>
</comment>
<dbReference type="AlphaFoldDB" id="A0A835RXK4"/>
<reference evidence="8 9" key="1">
    <citation type="journal article" date="2020" name="Nat. Food">
        <title>A phased Vanilla planifolia genome enables genetic improvement of flavour and production.</title>
        <authorList>
            <person name="Hasing T."/>
            <person name="Tang H."/>
            <person name="Brym M."/>
            <person name="Khazi F."/>
            <person name="Huang T."/>
            <person name="Chambers A.H."/>
        </authorList>
    </citation>
    <scope>NUCLEOTIDE SEQUENCE [LARGE SCALE GENOMIC DNA]</scope>
    <source>
        <tissue evidence="8">Leaf</tissue>
    </source>
</reference>
<evidence type="ECO:0000256" key="3">
    <source>
        <dbReference type="ARBA" id="ARBA00022692"/>
    </source>
</evidence>
<dbReference type="GO" id="GO:1990961">
    <property type="term" value="P:xenobiotic detoxification by transmembrane export across the plasma membrane"/>
    <property type="evidence" value="ECO:0007669"/>
    <property type="project" value="InterPro"/>
</dbReference>
<feature type="region of interest" description="Disordered" evidence="7">
    <location>
        <begin position="462"/>
        <end position="481"/>
    </location>
</feature>
<feature type="transmembrane region" description="Helical" evidence="6">
    <location>
        <begin position="59"/>
        <end position="86"/>
    </location>
</feature>
<evidence type="ECO:0000256" key="7">
    <source>
        <dbReference type="SAM" id="MobiDB-lite"/>
    </source>
</evidence>
<evidence type="ECO:0000313" key="8">
    <source>
        <dbReference type="EMBL" id="KAG0500136.1"/>
    </source>
</evidence>
<evidence type="ECO:0000313" key="9">
    <source>
        <dbReference type="Proteomes" id="UP000639772"/>
    </source>
</evidence>
<evidence type="ECO:0000256" key="4">
    <source>
        <dbReference type="ARBA" id="ARBA00022989"/>
    </source>
</evidence>
<feature type="transmembrane region" description="Helical" evidence="6">
    <location>
        <begin position="246"/>
        <end position="265"/>
    </location>
</feature>
<feature type="transmembrane region" description="Helical" evidence="6">
    <location>
        <begin position="177"/>
        <end position="197"/>
    </location>
</feature>
<feature type="transmembrane region" description="Helical" evidence="6">
    <location>
        <begin position="203"/>
        <end position="225"/>
    </location>
</feature>
<evidence type="ECO:0000256" key="5">
    <source>
        <dbReference type="ARBA" id="ARBA00023136"/>
    </source>
</evidence>
<evidence type="ECO:0000256" key="2">
    <source>
        <dbReference type="ARBA" id="ARBA00010199"/>
    </source>
</evidence>
<dbReference type="InterPro" id="IPR045069">
    <property type="entry name" value="MATE_euk"/>
</dbReference>
<feature type="transmembrane region" description="Helical" evidence="6">
    <location>
        <begin position="366"/>
        <end position="390"/>
    </location>
</feature>
<comment type="caution">
    <text evidence="8">The sequence shown here is derived from an EMBL/GenBank/DDBJ whole genome shotgun (WGS) entry which is preliminary data.</text>
</comment>
<sequence>MPRDRERRRSAEMKMESKVLIVEEARKQMRLAGPLIVANVLLFFLQVISIMVVGHLGELALAGSAMAISFTTVTGFSMLMGMGGALETLCGQAYGAKQYNMLGVQLQKAILVLMTSCIPVAFLWYFTGEILLFLHQDPSISETAGIYARWMLPSLFAYGIVQCEIRFLQAQNIVTPLMLSSGATALLHAASSWALVYKTGLGFKGAALAASLSYWFDALLLASYIKLCPSCKSTWTGFSKDAFHEIVGFIKLAIPSAIMVCLEYWSFEAVVILSGLLPNPKLVTSAMSICVNTSTMLYMITFGLGAAVSTRVSNELGAGNPRGARLAIFIVMVIASIDGLILLVTMTSLRNVWGLAFSKDREVINYVAALMPLIAVAHILDAFQCVLSGIVRGCGWQKTCAFINLGSYYIVGIPISVLLAFKVHLGGKEQRTTCCFKCRAHQRVDHPVFLHFLSFFSLSPKPATHRDGARPGPTTRDGRLRRRRCLSLPLGTAEGLLLQLLPTQILQLAGPRRPPERPQAGEKPSQARPTAHRRPQLPLRRFSAAD</sequence>
<gene>
    <name evidence="8" type="ORF">HPP92_000208</name>
</gene>
<dbReference type="NCBIfam" id="TIGR00797">
    <property type="entry name" value="matE"/>
    <property type="match status" value="1"/>
</dbReference>
<feature type="transmembrane region" description="Helical" evidence="6">
    <location>
        <begin position="146"/>
        <end position="165"/>
    </location>
</feature>
<keyword evidence="5 6" id="KW-0472">Membrane</keyword>
<feature type="transmembrane region" description="Helical" evidence="6">
    <location>
        <begin position="402"/>
        <end position="421"/>
    </location>
</feature>
<feature type="transmembrane region" description="Helical" evidence="6">
    <location>
        <begin position="285"/>
        <end position="305"/>
    </location>
</feature>
<keyword evidence="3 6" id="KW-0812">Transmembrane</keyword>
<dbReference type="InterPro" id="IPR002528">
    <property type="entry name" value="MATE_fam"/>
</dbReference>
<feature type="region of interest" description="Disordered" evidence="7">
    <location>
        <begin position="509"/>
        <end position="546"/>
    </location>
</feature>
<dbReference type="PANTHER" id="PTHR11206">
    <property type="entry name" value="MULTIDRUG RESISTANCE PROTEIN"/>
    <property type="match status" value="1"/>
</dbReference>
<dbReference type="EMBL" id="JADCNM010000001">
    <property type="protein sequence ID" value="KAG0500136.1"/>
    <property type="molecule type" value="Genomic_DNA"/>
</dbReference>
<feature type="transmembrane region" description="Helical" evidence="6">
    <location>
        <begin position="326"/>
        <end position="346"/>
    </location>
</feature>
<accession>A0A835RXK4</accession>
<proteinExistence type="inferred from homology"/>
<feature type="transmembrane region" description="Helical" evidence="6">
    <location>
        <begin position="31"/>
        <end position="53"/>
    </location>
</feature>
<organism evidence="8 9">
    <name type="scientific">Vanilla planifolia</name>
    <name type="common">Vanilla</name>
    <dbReference type="NCBI Taxonomy" id="51239"/>
    <lineage>
        <taxon>Eukaryota</taxon>
        <taxon>Viridiplantae</taxon>
        <taxon>Streptophyta</taxon>
        <taxon>Embryophyta</taxon>
        <taxon>Tracheophyta</taxon>
        <taxon>Spermatophyta</taxon>
        <taxon>Magnoliopsida</taxon>
        <taxon>Liliopsida</taxon>
        <taxon>Asparagales</taxon>
        <taxon>Orchidaceae</taxon>
        <taxon>Vanilloideae</taxon>
        <taxon>Vanilleae</taxon>
        <taxon>Vanilla</taxon>
    </lineage>
</organism>
<dbReference type="OrthoDB" id="2126698at2759"/>
<dbReference type="GO" id="GO:0015297">
    <property type="term" value="F:antiporter activity"/>
    <property type="evidence" value="ECO:0007669"/>
    <property type="project" value="InterPro"/>
</dbReference>
<evidence type="ECO:0000256" key="1">
    <source>
        <dbReference type="ARBA" id="ARBA00004141"/>
    </source>
</evidence>
<dbReference type="GO" id="GO:0042910">
    <property type="term" value="F:xenobiotic transmembrane transporter activity"/>
    <property type="evidence" value="ECO:0007669"/>
    <property type="project" value="InterPro"/>
</dbReference>
<dbReference type="CDD" id="cd13132">
    <property type="entry name" value="MATE_eukaryotic"/>
    <property type="match status" value="1"/>
</dbReference>
<protein>
    <recommendedName>
        <fullName evidence="6">Protein DETOXIFICATION</fullName>
    </recommendedName>
    <alternativeName>
        <fullName evidence="6">Multidrug and toxic compound extrusion protein</fullName>
    </alternativeName>
</protein>
<evidence type="ECO:0000256" key="6">
    <source>
        <dbReference type="RuleBase" id="RU004914"/>
    </source>
</evidence>
<dbReference type="Proteomes" id="UP000639772">
    <property type="component" value="Chromosome 1"/>
</dbReference>